<comment type="caution">
    <text evidence="2">The sequence shown here is derived from an EMBL/GenBank/DDBJ whole genome shotgun (WGS) entry which is preliminary data.</text>
</comment>
<dbReference type="PROSITE" id="PS51257">
    <property type="entry name" value="PROKAR_LIPOPROTEIN"/>
    <property type="match status" value="1"/>
</dbReference>
<evidence type="ECO:0000313" key="2">
    <source>
        <dbReference type="EMBL" id="MEF2254251.1"/>
    </source>
</evidence>
<proteinExistence type="predicted"/>
<evidence type="ECO:0000256" key="1">
    <source>
        <dbReference type="SAM" id="SignalP"/>
    </source>
</evidence>
<dbReference type="EMBL" id="JAZHOV010000002">
    <property type="protein sequence ID" value="MEF2254251.1"/>
    <property type="molecule type" value="Genomic_DNA"/>
</dbReference>
<protein>
    <recommendedName>
        <fullName evidence="4">Lipoprotein</fullName>
    </recommendedName>
</protein>
<evidence type="ECO:0000313" key="3">
    <source>
        <dbReference type="Proteomes" id="UP001351900"/>
    </source>
</evidence>
<dbReference type="Proteomes" id="UP001351900">
    <property type="component" value="Unassembled WGS sequence"/>
</dbReference>
<name>A0ABU7V3K1_9MICO</name>
<keyword evidence="3" id="KW-1185">Reference proteome</keyword>
<gene>
    <name evidence="2" type="ORF">V2V91_03735</name>
</gene>
<accession>A0ABU7V3K1</accession>
<evidence type="ECO:0008006" key="4">
    <source>
        <dbReference type="Google" id="ProtNLM"/>
    </source>
</evidence>
<dbReference type="RefSeq" id="WP_331790838.1">
    <property type="nucleotide sequence ID" value="NZ_BAAAUO010000005.1"/>
</dbReference>
<sequence length="231" mass="23627">MKRRVLASLVLGAVAALSLTGCLSSSDAPAGQETDVNAAWLDDGRIIALVTTGSSSCVPVADSAEINQDGALAVELSLPDADQPCTADLAPRATLVPVPEGVDPSQDLVIWATGEGYYGDVTLPGVSGLAGPGGSTDYEPTAGWTQQQGQFVILTWGSSSCVPVVETSEVTADAEVTVTFQEPPANQACTMDMAPRTNFGFADGLSGVADVQLVLSGDSFDQTIPIYGTSD</sequence>
<keyword evidence="1" id="KW-0732">Signal</keyword>
<feature type="signal peptide" evidence="1">
    <location>
        <begin position="1"/>
        <end position="30"/>
    </location>
</feature>
<reference evidence="2 3" key="1">
    <citation type="submission" date="2024-01" db="EMBL/GenBank/DDBJ databases">
        <title>the genome sequence of strain Microbacterium schleiferi NBRC 15075.</title>
        <authorList>
            <person name="Ding Y."/>
            <person name="Zhang G."/>
        </authorList>
    </citation>
    <scope>NUCLEOTIDE SEQUENCE [LARGE SCALE GENOMIC DNA]</scope>
    <source>
        <strain evidence="2 3">NBRC 15075</strain>
    </source>
</reference>
<organism evidence="2 3">
    <name type="scientific">Microbacterium schleiferi</name>
    <dbReference type="NCBI Taxonomy" id="69362"/>
    <lineage>
        <taxon>Bacteria</taxon>
        <taxon>Bacillati</taxon>
        <taxon>Actinomycetota</taxon>
        <taxon>Actinomycetes</taxon>
        <taxon>Micrococcales</taxon>
        <taxon>Microbacteriaceae</taxon>
        <taxon>Microbacterium</taxon>
    </lineage>
</organism>
<feature type="chain" id="PRO_5046316594" description="Lipoprotein" evidence="1">
    <location>
        <begin position="31"/>
        <end position="231"/>
    </location>
</feature>